<evidence type="ECO:0000313" key="2">
    <source>
        <dbReference type="Proteomes" id="UP000007305"/>
    </source>
</evidence>
<dbReference type="InParanoid" id="A0A804LW08"/>
<accession>A0A804LW08</accession>
<dbReference type="Proteomes" id="UP000007305">
    <property type="component" value="Chromosome 1"/>
</dbReference>
<name>A0A804LW08_MAIZE</name>
<protein>
    <recommendedName>
        <fullName evidence="3">Ankyrin repeat family protein</fullName>
    </recommendedName>
</protein>
<evidence type="ECO:0000313" key="1">
    <source>
        <dbReference type="EnsemblPlants" id="Zm00001eb040840_P001"/>
    </source>
</evidence>
<keyword evidence="2" id="KW-1185">Reference proteome</keyword>
<organism evidence="1 2">
    <name type="scientific">Zea mays</name>
    <name type="common">Maize</name>
    <dbReference type="NCBI Taxonomy" id="4577"/>
    <lineage>
        <taxon>Eukaryota</taxon>
        <taxon>Viridiplantae</taxon>
        <taxon>Streptophyta</taxon>
        <taxon>Embryophyta</taxon>
        <taxon>Tracheophyta</taxon>
        <taxon>Spermatophyta</taxon>
        <taxon>Magnoliopsida</taxon>
        <taxon>Liliopsida</taxon>
        <taxon>Poales</taxon>
        <taxon>Poaceae</taxon>
        <taxon>PACMAD clade</taxon>
        <taxon>Panicoideae</taxon>
        <taxon>Andropogonodae</taxon>
        <taxon>Andropogoneae</taxon>
        <taxon>Tripsacinae</taxon>
        <taxon>Zea</taxon>
    </lineage>
</organism>
<proteinExistence type="predicted"/>
<reference evidence="1" key="2">
    <citation type="submission" date="2019-07" db="EMBL/GenBank/DDBJ databases">
        <authorList>
            <person name="Seetharam A."/>
            <person name="Woodhouse M."/>
            <person name="Cannon E."/>
        </authorList>
    </citation>
    <scope>NUCLEOTIDE SEQUENCE [LARGE SCALE GENOMIC DNA]</scope>
    <source>
        <strain evidence="1">cv. B73</strain>
    </source>
</reference>
<reference evidence="1" key="3">
    <citation type="submission" date="2021-05" db="UniProtKB">
        <authorList>
            <consortium name="EnsemblPlants"/>
        </authorList>
    </citation>
    <scope>IDENTIFICATION</scope>
    <source>
        <strain evidence="1">cv. B73</strain>
    </source>
</reference>
<reference evidence="2" key="1">
    <citation type="submission" date="2015-12" db="EMBL/GenBank/DDBJ databases">
        <title>Update maize B73 reference genome by single molecule sequencing technologies.</title>
        <authorList>
            <consortium name="Maize Genome Sequencing Project"/>
            <person name="Ware D."/>
        </authorList>
    </citation>
    <scope>NUCLEOTIDE SEQUENCE [LARGE SCALE GENOMIC DNA]</scope>
    <source>
        <strain evidence="2">cv. B73</strain>
    </source>
</reference>
<sequence>MELRRRVVVEMKKKAHGRWISGEAVAFVPGSRRLKEDGGADHWSLVLSGALFAAVRSARANGHRGDHTTLYVAVEANNEEVVRLLLLLHDFEATTIRSRLDLDAFHVTVK</sequence>
<dbReference type="EnsemblPlants" id="Zm00001eb040840_T001">
    <property type="protein sequence ID" value="Zm00001eb040840_P001"/>
    <property type="gene ID" value="Zm00001eb040840"/>
</dbReference>
<dbReference type="Gramene" id="Zm00001eb040840_T001">
    <property type="protein sequence ID" value="Zm00001eb040840_P001"/>
    <property type="gene ID" value="Zm00001eb040840"/>
</dbReference>
<dbReference type="AlphaFoldDB" id="A0A804LW08"/>
<evidence type="ECO:0008006" key="3">
    <source>
        <dbReference type="Google" id="ProtNLM"/>
    </source>
</evidence>